<comment type="caution">
    <text evidence="2">The sequence shown here is derived from an EMBL/GenBank/DDBJ whole genome shotgun (WGS) entry which is preliminary data.</text>
</comment>
<evidence type="ECO:0008006" key="4">
    <source>
        <dbReference type="Google" id="ProtNLM"/>
    </source>
</evidence>
<feature type="compositionally biased region" description="Low complexity" evidence="1">
    <location>
        <begin position="57"/>
        <end position="73"/>
    </location>
</feature>
<gene>
    <name evidence="2" type="ORF">HNO84_05820</name>
</gene>
<feature type="region of interest" description="Disordered" evidence="1">
    <location>
        <begin position="18"/>
        <end position="73"/>
    </location>
</feature>
<evidence type="ECO:0000313" key="2">
    <source>
        <dbReference type="EMBL" id="NUU01107.1"/>
    </source>
</evidence>
<evidence type="ECO:0000313" key="3">
    <source>
        <dbReference type="Proteomes" id="UP000536746"/>
    </source>
</evidence>
<evidence type="ECO:0000256" key="1">
    <source>
        <dbReference type="SAM" id="MobiDB-lite"/>
    </source>
</evidence>
<dbReference type="Proteomes" id="UP000536746">
    <property type="component" value="Unassembled WGS sequence"/>
</dbReference>
<dbReference type="EMBL" id="JABFMT010000004">
    <property type="protein sequence ID" value="NUU01107.1"/>
    <property type="molecule type" value="Genomic_DNA"/>
</dbReference>
<dbReference type="RefSeq" id="WP_079215798.1">
    <property type="nucleotide sequence ID" value="NZ_CP018845.1"/>
</dbReference>
<reference evidence="2 3" key="1">
    <citation type="journal article" date="2020" name="Front. Plant Sci.">
        <title>Isolation of Rhizosphere Bacteria That Improve Quality and Water Stress Tolerance in Greenhouse Ornamentals.</title>
        <authorList>
            <person name="Nordstedt N.P."/>
            <person name="Jones M.L."/>
        </authorList>
    </citation>
    <scope>NUCLEOTIDE SEQUENCE [LARGE SCALE GENOMIC DNA]</scope>
    <source>
        <strain evidence="2 3">C6C2</strain>
    </source>
</reference>
<protein>
    <recommendedName>
        <fullName evidence="4">DUF2486 domain-containing protein</fullName>
    </recommendedName>
</protein>
<keyword evidence="3" id="KW-1185">Reference proteome</keyword>
<organism evidence="2 3">
    <name type="scientific">Herbaspirillum robiniae</name>
    <dbReference type="NCBI Taxonomy" id="2014887"/>
    <lineage>
        <taxon>Bacteria</taxon>
        <taxon>Pseudomonadati</taxon>
        <taxon>Pseudomonadota</taxon>
        <taxon>Betaproteobacteria</taxon>
        <taxon>Burkholderiales</taxon>
        <taxon>Oxalobacteraceae</taxon>
        <taxon>Herbaspirillum</taxon>
    </lineage>
</organism>
<sequence>MIQDDNSIPLLTEVIPSAPPQVLPPQAVPVPPAHLPQPGGNGPDYGAAAQPGAFHTQPSAASYQAPAPSAPAQFAAVPPVTPAAEQYRQWEQEIRENVLQNLLAQADTVLQQHLQDQMAVALDNLSDILTQRVKESLRTALAETVTRAVAEEMARFSSSKS</sequence>
<proteinExistence type="predicted"/>
<feature type="compositionally biased region" description="Pro residues" evidence="1">
    <location>
        <begin position="18"/>
        <end position="35"/>
    </location>
</feature>
<name>A0ABX2LYP3_9BURK</name>
<accession>A0ABX2LYP3</accession>